<keyword evidence="1" id="KW-0812">Transmembrane</keyword>
<evidence type="ECO:0000256" key="1">
    <source>
        <dbReference type="SAM" id="Phobius"/>
    </source>
</evidence>
<gene>
    <name evidence="2" type="primary">TV42_00610</name>
    <name evidence="2" type="ORF">TNCT_141051</name>
</gene>
<keyword evidence="3" id="KW-1185">Reference proteome</keyword>
<feature type="transmembrane region" description="Helical" evidence="1">
    <location>
        <begin position="74"/>
        <end position="95"/>
    </location>
</feature>
<organism evidence="2 3">
    <name type="scientific">Trichonephila clavata</name>
    <name type="common">Joro spider</name>
    <name type="synonym">Nephila clavata</name>
    <dbReference type="NCBI Taxonomy" id="2740835"/>
    <lineage>
        <taxon>Eukaryota</taxon>
        <taxon>Metazoa</taxon>
        <taxon>Ecdysozoa</taxon>
        <taxon>Arthropoda</taxon>
        <taxon>Chelicerata</taxon>
        <taxon>Arachnida</taxon>
        <taxon>Araneae</taxon>
        <taxon>Araneomorphae</taxon>
        <taxon>Entelegynae</taxon>
        <taxon>Araneoidea</taxon>
        <taxon>Nephilidae</taxon>
        <taxon>Trichonephila</taxon>
    </lineage>
</organism>
<comment type="caution">
    <text evidence="2">The sequence shown here is derived from an EMBL/GenBank/DDBJ whole genome shotgun (WGS) entry which is preliminary data.</text>
</comment>
<dbReference type="EMBL" id="BMAO01007227">
    <property type="protein sequence ID" value="GFR14502.1"/>
    <property type="molecule type" value="Genomic_DNA"/>
</dbReference>
<accession>A0A8X6LN70</accession>
<feature type="transmembrane region" description="Helical" evidence="1">
    <location>
        <begin position="107"/>
        <end position="130"/>
    </location>
</feature>
<dbReference type="Proteomes" id="UP000887116">
    <property type="component" value="Unassembled WGS sequence"/>
</dbReference>
<keyword evidence="1" id="KW-0472">Membrane</keyword>
<evidence type="ECO:0000313" key="2">
    <source>
        <dbReference type="EMBL" id="GFR14502.1"/>
    </source>
</evidence>
<sequence>MSDPIGAALSILAGIGGLTGCTVGLICYALSVPLSPLIIGSITTVVSAILASASFILVTFMLGGQSSNPKRDSIVLFSQLFFPQVVIGIGLSAAINAVPGITLDINSAANLGVIIGFATPILGILAMVYAPCIAEKVNHHIIEPIVEKVKGCFSSKEA</sequence>
<protein>
    <submittedName>
        <fullName evidence="2">Uncharacterized protein</fullName>
    </submittedName>
</protein>
<feature type="transmembrane region" description="Helical" evidence="1">
    <location>
        <begin position="37"/>
        <end position="62"/>
    </location>
</feature>
<dbReference type="AlphaFoldDB" id="A0A8X6LN70"/>
<keyword evidence="1" id="KW-1133">Transmembrane helix</keyword>
<name>A0A8X6LN70_TRICU</name>
<proteinExistence type="predicted"/>
<reference evidence="2" key="1">
    <citation type="submission" date="2020-07" db="EMBL/GenBank/DDBJ databases">
        <title>Multicomponent nature underlies the extraordinary mechanical properties of spider dragline silk.</title>
        <authorList>
            <person name="Kono N."/>
            <person name="Nakamura H."/>
            <person name="Mori M."/>
            <person name="Yoshida Y."/>
            <person name="Ohtoshi R."/>
            <person name="Malay A.D."/>
            <person name="Moran D.A.P."/>
            <person name="Tomita M."/>
            <person name="Numata K."/>
            <person name="Arakawa K."/>
        </authorList>
    </citation>
    <scope>NUCLEOTIDE SEQUENCE</scope>
</reference>
<evidence type="ECO:0000313" key="3">
    <source>
        <dbReference type="Proteomes" id="UP000887116"/>
    </source>
</evidence>
<feature type="transmembrane region" description="Helical" evidence="1">
    <location>
        <begin position="7"/>
        <end position="31"/>
    </location>
</feature>